<name>A0A1Q3BZU3_CEPFO</name>
<dbReference type="SMART" id="SM00256">
    <property type="entry name" value="FBOX"/>
    <property type="match status" value="1"/>
</dbReference>
<accession>A0A1Q3BZU3</accession>
<dbReference type="InterPro" id="IPR050796">
    <property type="entry name" value="SCF_F-box_component"/>
</dbReference>
<dbReference type="EMBL" id="BDDD01001108">
    <property type="protein sequence ID" value="GAV73432.1"/>
    <property type="molecule type" value="Genomic_DNA"/>
</dbReference>
<keyword evidence="3" id="KW-1185">Reference proteome</keyword>
<dbReference type="Pfam" id="PF00646">
    <property type="entry name" value="F-box"/>
    <property type="match status" value="1"/>
</dbReference>
<dbReference type="NCBIfam" id="TIGR01640">
    <property type="entry name" value="F_box_assoc_1"/>
    <property type="match status" value="1"/>
</dbReference>
<organism evidence="2 3">
    <name type="scientific">Cephalotus follicularis</name>
    <name type="common">Albany pitcher plant</name>
    <dbReference type="NCBI Taxonomy" id="3775"/>
    <lineage>
        <taxon>Eukaryota</taxon>
        <taxon>Viridiplantae</taxon>
        <taxon>Streptophyta</taxon>
        <taxon>Embryophyta</taxon>
        <taxon>Tracheophyta</taxon>
        <taxon>Spermatophyta</taxon>
        <taxon>Magnoliopsida</taxon>
        <taxon>eudicotyledons</taxon>
        <taxon>Gunneridae</taxon>
        <taxon>Pentapetalae</taxon>
        <taxon>rosids</taxon>
        <taxon>fabids</taxon>
        <taxon>Oxalidales</taxon>
        <taxon>Cephalotaceae</taxon>
        <taxon>Cephalotus</taxon>
    </lineage>
</organism>
<proteinExistence type="predicted"/>
<comment type="caution">
    <text evidence="2">The sequence shown here is derived from an EMBL/GenBank/DDBJ whole genome shotgun (WGS) entry which is preliminary data.</text>
</comment>
<reference evidence="3" key="1">
    <citation type="submission" date="2016-04" db="EMBL/GenBank/DDBJ databases">
        <title>Cephalotus genome sequencing.</title>
        <authorList>
            <person name="Fukushima K."/>
            <person name="Hasebe M."/>
            <person name="Fang X."/>
        </authorList>
    </citation>
    <scope>NUCLEOTIDE SEQUENCE [LARGE SCALE GENOMIC DNA]</scope>
    <source>
        <strain evidence="3">cv. St1</strain>
    </source>
</reference>
<dbReference type="InterPro" id="IPR001810">
    <property type="entry name" value="F-box_dom"/>
</dbReference>
<dbReference type="Gene3D" id="1.20.1280.50">
    <property type="match status" value="1"/>
</dbReference>
<dbReference type="PANTHER" id="PTHR31672:SF13">
    <property type="entry name" value="F-BOX PROTEIN CPR30-LIKE"/>
    <property type="match status" value="1"/>
</dbReference>
<gene>
    <name evidence="2" type="ORF">CFOL_v3_16918</name>
</gene>
<evidence type="ECO:0000259" key="1">
    <source>
        <dbReference type="PROSITE" id="PS50181"/>
    </source>
</evidence>
<protein>
    <submittedName>
        <fullName evidence="2">F-box domain-containing protein/FBA_1 domain-containing protein</fullName>
    </submittedName>
</protein>
<dbReference type="SUPFAM" id="SSF81383">
    <property type="entry name" value="F-box domain"/>
    <property type="match status" value="1"/>
</dbReference>
<dbReference type="InterPro" id="IPR036047">
    <property type="entry name" value="F-box-like_dom_sf"/>
</dbReference>
<dbReference type="STRING" id="3775.A0A1Q3BZU3"/>
<evidence type="ECO:0000313" key="2">
    <source>
        <dbReference type="EMBL" id="GAV73432.1"/>
    </source>
</evidence>
<dbReference type="PANTHER" id="PTHR31672">
    <property type="entry name" value="BNACNNG10540D PROTEIN"/>
    <property type="match status" value="1"/>
</dbReference>
<dbReference type="AlphaFoldDB" id="A0A1Q3BZU3"/>
<dbReference type="InterPro" id="IPR013187">
    <property type="entry name" value="F-box-assoc_dom_typ3"/>
</dbReference>
<dbReference type="OrthoDB" id="610337at2759"/>
<dbReference type="Proteomes" id="UP000187406">
    <property type="component" value="Unassembled WGS sequence"/>
</dbReference>
<sequence>MLPAAGSVNMKRINGYGESTISCLPEDILIDIFARLSIKAIVTCRCVSKTLRDLLSSSNSRFTKYHFARSDVQLIVETGLCKYYFYFLELEDDTGFDDKIKLSRSRFGLSRCNLVALNSCNGFLCLGLSSEYKWNPVKICNPITGEYLNLPTNKMDDFIEDPVVSGFGCTANTHQYKVVRLVRRRDPVTGEKFGDRMVEVYTIGTKLWRTIGIAPINPHGPRRLLCTTFFNGAIHWVCNDKHCSEFILSFDLESEKFGFVPPPPQFSLKPIMERYAIRIGVLGEFFYFSHNMELWVMK</sequence>
<dbReference type="PROSITE" id="PS50181">
    <property type="entry name" value="FBOX"/>
    <property type="match status" value="1"/>
</dbReference>
<feature type="domain" description="F-box" evidence="1">
    <location>
        <begin position="18"/>
        <end position="65"/>
    </location>
</feature>
<evidence type="ECO:0000313" key="3">
    <source>
        <dbReference type="Proteomes" id="UP000187406"/>
    </source>
</evidence>
<dbReference type="Pfam" id="PF08268">
    <property type="entry name" value="FBA_3"/>
    <property type="match status" value="1"/>
</dbReference>
<dbReference type="InParanoid" id="A0A1Q3BZU3"/>
<dbReference type="InterPro" id="IPR017451">
    <property type="entry name" value="F-box-assoc_interact_dom"/>
</dbReference>